<gene>
    <name evidence="6" type="ORF">EVA68_07805</name>
</gene>
<dbReference type="InterPro" id="IPR050766">
    <property type="entry name" value="Bact_Lucif_Oxidored"/>
</dbReference>
<dbReference type="Gene3D" id="3.20.20.30">
    <property type="entry name" value="Luciferase-like domain"/>
    <property type="match status" value="1"/>
</dbReference>
<reference evidence="6 7" key="1">
    <citation type="submission" date="2019-02" db="EMBL/GenBank/DDBJ databases">
        <title>Prokaryotic population dynamics and viral predation in marine succession experiment using metagenomics: the confinement effect.</title>
        <authorList>
            <person name="Haro-Moreno J.M."/>
            <person name="Rodriguez-Valera F."/>
            <person name="Lopez-Perez M."/>
        </authorList>
    </citation>
    <scope>NUCLEOTIDE SEQUENCE [LARGE SCALE GENOMIC DNA]</scope>
    <source>
        <strain evidence="6">MED-G157</strain>
    </source>
</reference>
<dbReference type="GO" id="GO:0005829">
    <property type="term" value="C:cytosol"/>
    <property type="evidence" value="ECO:0007669"/>
    <property type="project" value="TreeGrafter"/>
</dbReference>
<protein>
    <submittedName>
        <fullName evidence="6">LLM class flavin-dependent oxidoreductase</fullName>
    </submittedName>
</protein>
<keyword evidence="4" id="KW-0503">Monooxygenase</keyword>
<dbReference type="EMBL" id="SHAG01000048">
    <property type="protein sequence ID" value="RZO75105.1"/>
    <property type="molecule type" value="Genomic_DNA"/>
</dbReference>
<evidence type="ECO:0000259" key="5">
    <source>
        <dbReference type="Pfam" id="PF00296"/>
    </source>
</evidence>
<dbReference type="GO" id="GO:0004497">
    <property type="term" value="F:monooxygenase activity"/>
    <property type="evidence" value="ECO:0007669"/>
    <property type="project" value="UniProtKB-KW"/>
</dbReference>
<evidence type="ECO:0000313" key="7">
    <source>
        <dbReference type="Proteomes" id="UP000316199"/>
    </source>
</evidence>
<dbReference type="GO" id="GO:0016705">
    <property type="term" value="F:oxidoreductase activity, acting on paired donors, with incorporation or reduction of molecular oxygen"/>
    <property type="evidence" value="ECO:0007669"/>
    <property type="project" value="InterPro"/>
</dbReference>
<dbReference type="PANTHER" id="PTHR30137">
    <property type="entry name" value="LUCIFERASE-LIKE MONOOXYGENASE"/>
    <property type="match status" value="1"/>
</dbReference>
<comment type="caution">
    <text evidence="6">The sequence shown here is derived from an EMBL/GenBank/DDBJ whole genome shotgun (WGS) entry which is preliminary data.</text>
</comment>
<dbReference type="InterPro" id="IPR011251">
    <property type="entry name" value="Luciferase-like_dom"/>
</dbReference>
<dbReference type="SUPFAM" id="SSF51679">
    <property type="entry name" value="Bacterial luciferase-like"/>
    <property type="match status" value="1"/>
</dbReference>
<name>A0A520RY49_9GAMM</name>
<proteinExistence type="inferred from homology"/>
<dbReference type="InterPro" id="IPR036661">
    <property type="entry name" value="Luciferase-like_sf"/>
</dbReference>
<keyword evidence="2" id="KW-0285">Flavoprotein</keyword>
<evidence type="ECO:0000313" key="6">
    <source>
        <dbReference type="EMBL" id="RZO75105.1"/>
    </source>
</evidence>
<organism evidence="6 7">
    <name type="scientific">OM182 bacterium</name>
    <dbReference type="NCBI Taxonomy" id="2510334"/>
    <lineage>
        <taxon>Bacteria</taxon>
        <taxon>Pseudomonadati</taxon>
        <taxon>Pseudomonadota</taxon>
        <taxon>Gammaproteobacteria</taxon>
        <taxon>OMG group</taxon>
        <taxon>OM182 clade</taxon>
    </lineage>
</organism>
<dbReference type="Pfam" id="PF00296">
    <property type="entry name" value="Bac_luciferase"/>
    <property type="match status" value="1"/>
</dbReference>
<sequence length="332" mass="36598">MKYGIYFPPGRHLDRRTESGQKKDLMLLEYLDKLGFDYAWFAESRLEERQTDPTHEEFISIATKRTHKIKIGIGVAQPNSKNIQSLANQVMHLSNINKSRVVFGAGPGFLGAESSNIGINNDQFDSMVKSIKAVKSLSNIGSISEKSIRFSLSPNKPENNSFSAIEFAVASHSSPIAAVLAGTFGLGMLSLGAFTAGGFSNLSSIWEIYQRKAKANGYNDDRSRWSLAVPMHLAKSQGDAQHDVRFGSDQWIRELQTNRACLSPKLGNGAKQIIENGLGVIGTPKDAINKIRELEQKSGGFGCILLAAHQWADIEATKQSYKIFRDYVINVI</sequence>
<accession>A0A520RY49</accession>
<dbReference type="Proteomes" id="UP000316199">
    <property type="component" value="Unassembled WGS sequence"/>
</dbReference>
<dbReference type="AlphaFoldDB" id="A0A520RY49"/>
<keyword evidence="3" id="KW-0560">Oxidoreductase</keyword>
<dbReference type="PANTHER" id="PTHR30137:SF16">
    <property type="entry name" value="BLL0895 PROTEIN"/>
    <property type="match status" value="1"/>
</dbReference>
<evidence type="ECO:0000256" key="3">
    <source>
        <dbReference type="ARBA" id="ARBA00023002"/>
    </source>
</evidence>
<feature type="domain" description="Luciferase-like" evidence="5">
    <location>
        <begin position="1"/>
        <end position="296"/>
    </location>
</feature>
<comment type="similarity">
    <text evidence="1">Belongs to the bacterial luciferase oxidoreductase family.</text>
</comment>
<evidence type="ECO:0000256" key="4">
    <source>
        <dbReference type="ARBA" id="ARBA00023033"/>
    </source>
</evidence>
<evidence type="ECO:0000256" key="2">
    <source>
        <dbReference type="ARBA" id="ARBA00022630"/>
    </source>
</evidence>
<evidence type="ECO:0000256" key="1">
    <source>
        <dbReference type="ARBA" id="ARBA00010426"/>
    </source>
</evidence>